<feature type="domain" description="PIN" evidence="1">
    <location>
        <begin position="4"/>
        <end position="137"/>
    </location>
</feature>
<dbReference type="SUPFAM" id="SSF88723">
    <property type="entry name" value="PIN domain-like"/>
    <property type="match status" value="1"/>
</dbReference>
<gene>
    <name evidence="2" type="ORF">B5P45_22115</name>
</gene>
<protein>
    <recommendedName>
        <fullName evidence="1">PIN domain-containing protein</fullName>
    </recommendedName>
</protein>
<dbReference type="Pfam" id="PF13638">
    <property type="entry name" value="PIN_4"/>
    <property type="match status" value="1"/>
</dbReference>
<evidence type="ECO:0000313" key="2">
    <source>
        <dbReference type="EMBL" id="PIO42662.1"/>
    </source>
</evidence>
<dbReference type="KEGG" id="pht:BLM14_27450"/>
<dbReference type="RefSeq" id="WP_100003315.1">
    <property type="nucleotide sequence ID" value="NZ_CP017943.1"/>
</dbReference>
<dbReference type="InterPro" id="IPR002716">
    <property type="entry name" value="PIN_dom"/>
</dbReference>
<dbReference type="Gene3D" id="3.40.50.1010">
    <property type="entry name" value="5'-nuclease"/>
    <property type="match status" value="1"/>
</dbReference>
<dbReference type="OrthoDB" id="7056217at2"/>
<name>A0A2N9VT44_9HYPH</name>
<evidence type="ECO:0000259" key="1">
    <source>
        <dbReference type="SMART" id="SM00670"/>
    </source>
</evidence>
<sequence length="449" mass="50961">MDTIPLFVDSNAFIQLRDLKDIPWSKVFPAAKRIDLVVTPPVIKELEGMKTGPNERRRDRARAALALVDHAMEEEGSSIKLRPDRPEVWLKVAHRVKVDWDQFDHLDRMKTDDELVVLAALHGSGATLFTHDRGPRISARTLGIPTLKPENDWLLPPEKSDKDRKIEQLERAARERHPSILLTVGKDAQDGRIEMPLLRVPPLNPAEIQLKVESVLRENPKANVRGSSASDFLTISSIGGITDNDVHNYHRQYDRYEQDLNKYFERLHVVVGLASRMTTISYTVKNDSGVTAPGLRIEYSILGDGFLKADAEDAYEIVSRLCPFPRPPKPPMPRSLFNHPFRPALTFPRADERDPVGFYWVDRPGSSDKRGALQCQDFRARRLWEDEIFVVFPKGTKNGSIRLDVQASNLPAPVSSSVAYELVERDSNWDDPIVMETLRRALVLESEDD</sequence>
<dbReference type="Proteomes" id="UP000232163">
    <property type="component" value="Unassembled WGS sequence"/>
</dbReference>
<keyword evidence="3" id="KW-1185">Reference proteome</keyword>
<dbReference type="EMBL" id="MZMT01000050">
    <property type="protein sequence ID" value="PIO42662.1"/>
    <property type="molecule type" value="Genomic_DNA"/>
</dbReference>
<organism evidence="2 3">
    <name type="scientific">Phyllobacterium zundukense</name>
    <dbReference type="NCBI Taxonomy" id="1867719"/>
    <lineage>
        <taxon>Bacteria</taxon>
        <taxon>Pseudomonadati</taxon>
        <taxon>Pseudomonadota</taxon>
        <taxon>Alphaproteobacteria</taxon>
        <taxon>Hyphomicrobiales</taxon>
        <taxon>Phyllobacteriaceae</taxon>
        <taxon>Phyllobacterium</taxon>
    </lineage>
</organism>
<proteinExistence type="predicted"/>
<dbReference type="InterPro" id="IPR029060">
    <property type="entry name" value="PIN-like_dom_sf"/>
</dbReference>
<dbReference type="SMART" id="SM00670">
    <property type="entry name" value="PINc"/>
    <property type="match status" value="1"/>
</dbReference>
<evidence type="ECO:0000313" key="3">
    <source>
        <dbReference type="Proteomes" id="UP000232163"/>
    </source>
</evidence>
<dbReference type="AlphaFoldDB" id="A0A2N9VT44"/>
<accession>A0A2N9VT44</accession>
<reference evidence="3" key="1">
    <citation type="journal article" date="2017" name="Int J Environ Stud">
        <title>Does the Miocene-Pliocene relict legume Oxytropis triphylla form nitrogen-fixing nodules with a combination of bacterial strains?</title>
        <authorList>
            <person name="Safronova V."/>
            <person name="Belimov A."/>
            <person name="Sazanova A."/>
            <person name="Kuznetsova I."/>
            <person name="Popova J."/>
            <person name="Andronov E."/>
            <person name="Verkhozina A."/>
            <person name="Tikhonovich I."/>
        </authorList>
    </citation>
    <scope>NUCLEOTIDE SEQUENCE [LARGE SCALE GENOMIC DNA]</scope>
    <source>
        <strain evidence="3">Tri-38</strain>
    </source>
</reference>
<comment type="caution">
    <text evidence="2">The sequence shown here is derived from an EMBL/GenBank/DDBJ whole genome shotgun (WGS) entry which is preliminary data.</text>
</comment>